<dbReference type="EMBL" id="CP094298">
    <property type="protein sequence ID" value="UNZ01095.1"/>
    <property type="molecule type" value="Genomic_DNA"/>
</dbReference>
<name>A0ABY3YUL1_STRRM</name>
<gene>
    <name evidence="1" type="ORF">SRIMR7_02980</name>
</gene>
<sequence length="167" mass="18042">MTGFNWGGRPVPRWRRYALRARGLGDDAPGAAPDGDYVTIDWGERRRTEAEPILAWWVSRSVSGPGSAQEHAGGRVENAIHAVNWLHSHVTWLKLRPGHPAGLFFDALNEAAVRLDYARRLTADCTGISVSVTERGVCTTLSIGCTVEKDGAAPLSTPVVTLTRGAV</sequence>
<dbReference type="GeneID" id="66859823"/>
<protein>
    <submittedName>
        <fullName evidence="1">Uncharacterized protein</fullName>
    </submittedName>
</protein>
<reference evidence="1 2" key="1">
    <citation type="submission" date="2022-03" db="EMBL/GenBank/DDBJ databases">
        <title>Complete genome of Streptomyces rimosus ssp. rimosus R7 (=ATCC 10970).</title>
        <authorList>
            <person name="Beganovic S."/>
            <person name="Ruckert C."/>
            <person name="Busche T."/>
            <person name="Kalinowski J."/>
            <person name="Wittmann C."/>
        </authorList>
    </citation>
    <scope>NUCLEOTIDE SEQUENCE [LARGE SCALE GENOMIC DNA]</scope>
    <source>
        <strain evidence="1 2">R7</strain>
    </source>
</reference>
<proteinExistence type="predicted"/>
<accession>A0ABY3YUL1</accession>
<evidence type="ECO:0000313" key="2">
    <source>
        <dbReference type="Proteomes" id="UP000829494"/>
    </source>
</evidence>
<evidence type="ECO:0000313" key="1">
    <source>
        <dbReference type="EMBL" id="UNZ01095.1"/>
    </source>
</evidence>
<organism evidence="1 2">
    <name type="scientific">Streptomyces rimosus subsp. rimosus</name>
    <dbReference type="NCBI Taxonomy" id="132474"/>
    <lineage>
        <taxon>Bacteria</taxon>
        <taxon>Bacillati</taxon>
        <taxon>Actinomycetota</taxon>
        <taxon>Actinomycetes</taxon>
        <taxon>Kitasatosporales</taxon>
        <taxon>Streptomycetaceae</taxon>
        <taxon>Streptomyces</taxon>
    </lineage>
</organism>
<keyword evidence="2" id="KW-1185">Reference proteome</keyword>
<dbReference type="Proteomes" id="UP000829494">
    <property type="component" value="Chromosome"/>
</dbReference>
<dbReference type="RefSeq" id="WP_003979384.1">
    <property type="nucleotide sequence ID" value="NZ_CP043497.1"/>
</dbReference>